<sequence length="448" mass="50436">MSNLETDLWRKGICEDTPLPPLLTEEGSGPRFFAQQYRKLGPIFRMLRPEGTVTVMVGPEANTFIARHEYELFTSHEEWEEFFATMNKAETRISQERDGIANRQRRARESRNYSRTHMLDQLPRMIAITHEFTQWHPEQRVVVLPAMQRVVSEQLGQLLVNYSVGDYLPDLVTYLNTAINSSFGGGHSADVTPLSPEFQRAQERAYELGRAILAAHSDQASSDRKPDLLDEQLVDVAKGLHHMPEQVQALIGLGPFLAGLDTVANSTSFMLYALLKEPDILQRVVAEVDAAFAQGSLTWELLKTMQALHGAAIETLRLYPVAEGHKARVAQPFTFAGYRLEPGDNVYVAMTAPHFLPELFPSPEAFDIDRYHEPRNEQRQRGAYAPFGLGDHTCLGSGIAEIQLMVIPAVILHTYQLALDPPDYQLTIKRDPTPSPGQQLKLRVVARR</sequence>
<keyword evidence="4 8" id="KW-0479">Metal-binding</keyword>
<evidence type="ECO:0000313" key="10">
    <source>
        <dbReference type="EMBL" id="GHO94095.1"/>
    </source>
</evidence>
<name>A0A8J3INP2_9CHLR</name>
<dbReference type="InterPro" id="IPR036396">
    <property type="entry name" value="Cyt_P450_sf"/>
</dbReference>
<feature type="binding site" description="axial binding residue" evidence="8">
    <location>
        <position position="394"/>
    </location>
    <ligand>
        <name>heme</name>
        <dbReference type="ChEBI" id="CHEBI:30413"/>
    </ligand>
    <ligandPart>
        <name>Fe</name>
        <dbReference type="ChEBI" id="CHEBI:18248"/>
    </ligandPart>
</feature>
<dbReference type="GO" id="GO:0004497">
    <property type="term" value="F:monooxygenase activity"/>
    <property type="evidence" value="ECO:0007669"/>
    <property type="project" value="UniProtKB-KW"/>
</dbReference>
<keyword evidence="5 9" id="KW-0560">Oxidoreductase</keyword>
<evidence type="ECO:0000256" key="1">
    <source>
        <dbReference type="ARBA" id="ARBA00001971"/>
    </source>
</evidence>
<comment type="cofactor">
    <cofactor evidence="1 8">
        <name>heme</name>
        <dbReference type="ChEBI" id="CHEBI:30413"/>
    </cofactor>
</comment>
<keyword evidence="7 9" id="KW-0503">Monooxygenase</keyword>
<keyword evidence="6 8" id="KW-0408">Iron</keyword>
<dbReference type="PRINTS" id="PR00465">
    <property type="entry name" value="EP450IV"/>
</dbReference>
<dbReference type="GO" id="GO:0016705">
    <property type="term" value="F:oxidoreductase activity, acting on paired donors, with incorporation or reduction of molecular oxygen"/>
    <property type="evidence" value="ECO:0007669"/>
    <property type="project" value="InterPro"/>
</dbReference>
<gene>
    <name evidence="10" type="ORF">KSF_041430</name>
</gene>
<dbReference type="GO" id="GO:0005506">
    <property type="term" value="F:iron ion binding"/>
    <property type="evidence" value="ECO:0007669"/>
    <property type="project" value="InterPro"/>
</dbReference>
<dbReference type="InterPro" id="IPR002403">
    <property type="entry name" value="Cyt_P450_E_grp-IV"/>
</dbReference>
<evidence type="ECO:0000256" key="4">
    <source>
        <dbReference type="ARBA" id="ARBA00022723"/>
    </source>
</evidence>
<keyword evidence="11" id="KW-1185">Reference proteome</keyword>
<dbReference type="PRINTS" id="PR00385">
    <property type="entry name" value="P450"/>
</dbReference>
<accession>A0A8J3INP2</accession>
<reference evidence="10" key="1">
    <citation type="submission" date="2020-10" db="EMBL/GenBank/DDBJ databases">
        <title>Taxonomic study of unclassified bacteria belonging to the class Ktedonobacteria.</title>
        <authorList>
            <person name="Yabe S."/>
            <person name="Wang C.M."/>
            <person name="Zheng Y."/>
            <person name="Sakai Y."/>
            <person name="Cavaletti L."/>
            <person name="Monciardini P."/>
            <person name="Donadio S."/>
        </authorList>
    </citation>
    <scope>NUCLEOTIDE SEQUENCE</scope>
    <source>
        <strain evidence="10">ID150040</strain>
    </source>
</reference>
<comment type="caution">
    <text evidence="10">The sequence shown here is derived from an EMBL/GenBank/DDBJ whole genome shotgun (WGS) entry which is preliminary data.</text>
</comment>
<dbReference type="PANTHER" id="PTHR24286">
    <property type="entry name" value="CYTOCHROME P450 26"/>
    <property type="match status" value="1"/>
</dbReference>
<evidence type="ECO:0000256" key="8">
    <source>
        <dbReference type="PIRSR" id="PIRSR602403-1"/>
    </source>
</evidence>
<dbReference type="Gene3D" id="1.10.630.10">
    <property type="entry name" value="Cytochrome P450"/>
    <property type="match status" value="1"/>
</dbReference>
<evidence type="ECO:0000256" key="7">
    <source>
        <dbReference type="ARBA" id="ARBA00023033"/>
    </source>
</evidence>
<organism evidence="10 11">
    <name type="scientific">Reticulibacter mediterranei</name>
    <dbReference type="NCBI Taxonomy" id="2778369"/>
    <lineage>
        <taxon>Bacteria</taxon>
        <taxon>Bacillati</taxon>
        <taxon>Chloroflexota</taxon>
        <taxon>Ktedonobacteria</taxon>
        <taxon>Ktedonobacterales</taxon>
        <taxon>Reticulibacteraceae</taxon>
        <taxon>Reticulibacter</taxon>
    </lineage>
</organism>
<dbReference type="InterPro" id="IPR017972">
    <property type="entry name" value="Cyt_P450_CS"/>
</dbReference>
<dbReference type="Pfam" id="PF00067">
    <property type="entry name" value="p450"/>
    <property type="match status" value="1"/>
</dbReference>
<evidence type="ECO:0000313" key="11">
    <source>
        <dbReference type="Proteomes" id="UP000597444"/>
    </source>
</evidence>
<evidence type="ECO:0000256" key="3">
    <source>
        <dbReference type="ARBA" id="ARBA00022617"/>
    </source>
</evidence>
<dbReference type="CDD" id="cd00302">
    <property type="entry name" value="cytochrome_P450"/>
    <property type="match status" value="1"/>
</dbReference>
<dbReference type="SUPFAM" id="SSF48264">
    <property type="entry name" value="Cytochrome P450"/>
    <property type="match status" value="1"/>
</dbReference>
<keyword evidence="3 8" id="KW-0349">Heme</keyword>
<dbReference type="Proteomes" id="UP000597444">
    <property type="component" value="Unassembled WGS sequence"/>
</dbReference>
<evidence type="ECO:0000256" key="5">
    <source>
        <dbReference type="ARBA" id="ARBA00023002"/>
    </source>
</evidence>
<dbReference type="GO" id="GO:0016125">
    <property type="term" value="P:sterol metabolic process"/>
    <property type="evidence" value="ECO:0007669"/>
    <property type="project" value="TreeGrafter"/>
</dbReference>
<dbReference type="GO" id="GO:0020037">
    <property type="term" value="F:heme binding"/>
    <property type="evidence" value="ECO:0007669"/>
    <property type="project" value="InterPro"/>
</dbReference>
<dbReference type="AlphaFoldDB" id="A0A8J3INP2"/>
<protein>
    <submittedName>
        <fullName evidence="10">Cytochrome P450</fullName>
    </submittedName>
</protein>
<comment type="similarity">
    <text evidence="2 9">Belongs to the cytochrome P450 family.</text>
</comment>
<dbReference type="EMBL" id="BNJK01000001">
    <property type="protein sequence ID" value="GHO94095.1"/>
    <property type="molecule type" value="Genomic_DNA"/>
</dbReference>
<evidence type="ECO:0000256" key="9">
    <source>
        <dbReference type="RuleBase" id="RU000461"/>
    </source>
</evidence>
<dbReference type="PROSITE" id="PS00086">
    <property type="entry name" value="CYTOCHROME_P450"/>
    <property type="match status" value="1"/>
</dbReference>
<dbReference type="PANTHER" id="PTHR24286:SF24">
    <property type="entry name" value="LANOSTEROL 14-ALPHA DEMETHYLASE"/>
    <property type="match status" value="1"/>
</dbReference>
<evidence type="ECO:0000256" key="2">
    <source>
        <dbReference type="ARBA" id="ARBA00010617"/>
    </source>
</evidence>
<proteinExistence type="inferred from homology"/>
<evidence type="ECO:0000256" key="6">
    <source>
        <dbReference type="ARBA" id="ARBA00023004"/>
    </source>
</evidence>
<dbReference type="InterPro" id="IPR001128">
    <property type="entry name" value="Cyt_P450"/>
</dbReference>
<dbReference type="RefSeq" id="WP_220204853.1">
    <property type="nucleotide sequence ID" value="NZ_BNJK01000001.1"/>
</dbReference>